<reference evidence="1 2" key="1">
    <citation type="submission" date="2020-06" db="EMBL/GenBank/DDBJ databases">
        <title>WGS assembly of Ceratodon purpureus strain R40.</title>
        <authorList>
            <person name="Carey S.B."/>
            <person name="Jenkins J."/>
            <person name="Shu S."/>
            <person name="Lovell J.T."/>
            <person name="Sreedasyam A."/>
            <person name="Maumus F."/>
            <person name="Tiley G.P."/>
            <person name="Fernandez-Pozo N."/>
            <person name="Barry K."/>
            <person name="Chen C."/>
            <person name="Wang M."/>
            <person name="Lipzen A."/>
            <person name="Daum C."/>
            <person name="Saski C.A."/>
            <person name="Payton A.C."/>
            <person name="Mcbreen J.C."/>
            <person name="Conrad R.E."/>
            <person name="Kollar L.M."/>
            <person name="Olsson S."/>
            <person name="Huttunen S."/>
            <person name="Landis J.B."/>
            <person name="Wickett N.J."/>
            <person name="Johnson M.G."/>
            <person name="Rensing S.A."/>
            <person name="Grimwood J."/>
            <person name="Schmutz J."/>
            <person name="Mcdaniel S.F."/>
        </authorList>
    </citation>
    <scope>NUCLEOTIDE SEQUENCE [LARGE SCALE GENOMIC DNA]</scope>
    <source>
        <strain evidence="1 2">R40</strain>
    </source>
</reference>
<dbReference type="Proteomes" id="UP000822688">
    <property type="component" value="Chromosome 6"/>
</dbReference>
<name>A0A8T0HDJ9_CERPU</name>
<evidence type="ECO:0000313" key="2">
    <source>
        <dbReference type="Proteomes" id="UP000822688"/>
    </source>
</evidence>
<dbReference type="EMBL" id="CM026427">
    <property type="protein sequence ID" value="KAG0568219.1"/>
    <property type="molecule type" value="Genomic_DNA"/>
</dbReference>
<gene>
    <name evidence="1" type="ORF">KC19_6G003500</name>
</gene>
<accession>A0A8T0HDJ9</accession>
<comment type="caution">
    <text evidence="1">The sequence shown here is derived from an EMBL/GenBank/DDBJ whole genome shotgun (WGS) entry which is preliminary data.</text>
</comment>
<organism evidence="1 2">
    <name type="scientific">Ceratodon purpureus</name>
    <name type="common">Fire moss</name>
    <name type="synonym">Dicranum purpureum</name>
    <dbReference type="NCBI Taxonomy" id="3225"/>
    <lineage>
        <taxon>Eukaryota</taxon>
        <taxon>Viridiplantae</taxon>
        <taxon>Streptophyta</taxon>
        <taxon>Embryophyta</taxon>
        <taxon>Bryophyta</taxon>
        <taxon>Bryophytina</taxon>
        <taxon>Bryopsida</taxon>
        <taxon>Dicranidae</taxon>
        <taxon>Pseudoditrichales</taxon>
        <taxon>Ditrichaceae</taxon>
        <taxon>Ceratodon</taxon>
    </lineage>
</organism>
<protein>
    <submittedName>
        <fullName evidence="1">Uncharacterized protein</fullName>
    </submittedName>
</protein>
<dbReference type="AlphaFoldDB" id="A0A8T0HDJ9"/>
<proteinExistence type="predicted"/>
<keyword evidence="2" id="KW-1185">Reference proteome</keyword>
<evidence type="ECO:0000313" key="1">
    <source>
        <dbReference type="EMBL" id="KAG0568219.1"/>
    </source>
</evidence>
<sequence>MEILAISKNSGAVTIALLLASFPPRSSSWDGISLSLDPKREYFHSSSRS</sequence>